<dbReference type="Proteomes" id="UP000242715">
    <property type="component" value="Unassembled WGS sequence"/>
</dbReference>
<protein>
    <submittedName>
        <fullName evidence="2">Uncharacterized protein</fullName>
    </submittedName>
</protein>
<dbReference type="EMBL" id="DF973886">
    <property type="protein sequence ID" value="GAU41881.1"/>
    <property type="molecule type" value="Genomic_DNA"/>
</dbReference>
<proteinExistence type="predicted"/>
<evidence type="ECO:0000256" key="1">
    <source>
        <dbReference type="SAM" id="MobiDB-lite"/>
    </source>
</evidence>
<feature type="compositionally biased region" description="Basic and acidic residues" evidence="1">
    <location>
        <begin position="182"/>
        <end position="218"/>
    </location>
</feature>
<name>A0A2Z6NDH8_TRISU</name>
<feature type="compositionally biased region" description="Basic residues" evidence="1">
    <location>
        <begin position="219"/>
        <end position="229"/>
    </location>
</feature>
<reference evidence="3" key="1">
    <citation type="journal article" date="2017" name="Front. Plant Sci.">
        <title>Climate Clever Clovers: New Paradigm to Reduce the Environmental Footprint of Ruminants by Breeding Low Methanogenic Forages Utilizing Haplotype Variation.</title>
        <authorList>
            <person name="Kaur P."/>
            <person name="Appels R."/>
            <person name="Bayer P.E."/>
            <person name="Keeble-Gagnere G."/>
            <person name="Wang J."/>
            <person name="Hirakawa H."/>
            <person name="Shirasawa K."/>
            <person name="Vercoe P."/>
            <person name="Stefanova K."/>
            <person name="Durmic Z."/>
            <person name="Nichols P."/>
            <person name="Revell C."/>
            <person name="Isobe S.N."/>
            <person name="Edwards D."/>
            <person name="Erskine W."/>
        </authorList>
    </citation>
    <scope>NUCLEOTIDE SEQUENCE [LARGE SCALE GENOMIC DNA]</scope>
    <source>
        <strain evidence="3">cv. Daliak</strain>
    </source>
</reference>
<gene>
    <name evidence="2" type="ORF">TSUD_367460</name>
</gene>
<dbReference type="AlphaFoldDB" id="A0A2Z6NDH8"/>
<feature type="region of interest" description="Disordered" evidence="1">
    <location>
        <begin position="92"/>
        <end position="141"/>
    </location>
</feature>
<evidence type="ECO:0000313" key="2">
    <source>
        <dbReference type="EMBL" id="GAU41881.1"/>
    </source>
</evidence>
<feature type="region of interest" description="Disordered" evidence="1">
    <location>
        <begin position="171"/>
        <end position="295"/>
    </location>
</feature>
<sequence length="295" mass="32706">MASSSQNQDPLPYAGSSAKHKYELIPFEYNNFHASTKDFFEWWERYYSSNITDEQVLLLRLHVGFNQLAGGTTKPRGALSKAKSQTHFVASAKPTTSQIKQEPKVRKREETSAATNTPKRARTEETIVLSEDETHSYTSESRASVATSFKLDCLALTLVFLLLDTVTAIANPPAGGDGSEAVSKETDDPHKDKKERRKESKQEPSKDDGEGRASEPKEKKRKKKKHKSKSSPDQSHVQPSGTIEKDGKTSPLPIKTADVPIPVEEETSEHRVESSNSCLDPPLVKVPLSSLTHSY</sequence>
<feature type="compositionally biased region" description="Basic and acidic residues" evidence="1">
    <location>
        <begin position="101"/>
        <end position="111"/>
    </location>
</feature>
<keyword evidence="3" id="KW-1185">Reference proteome</keyword>
<accession>A0A2Z6NDH8</accession>
<organism evidence="2 3">
    <name type="scientific">Trifolium subterraneum</name>
    <name type="common">Subterranean clover</name>
    <dbReference type="NCBI Taxonomy" id="3900"/>
    <lineage>
        <taxon>Eukaryota</taxon>
        <taxon>Viridiplantae</taxon>
        <taxon>Streptophyta</taxon>
        <taxon>Embryophyta</taxon>
        <taxon>Tracheophyta</taxon>
        <taxon>Spermatophyta</taxon>
        <taxon>Magnoliopsida</taxon>
        <taxon>eudicotyledons</taxon>
        <taxon>Gunneridae</taxon>
        <taxon>Pentapetalae</taxon>
        <taxon>rosids</taxon>
        <taxon>fabids</taxon>
        <taxon>Fabales</taxon>
        <taxon>Fabaceae</taxon>
        <taxon>Papilionoideae</taxon>
        <taxon>50 kb inversion clade</taxon>
        <taxon>NPAAA clade</taxon>
        <taxon>Hologalegina</taxon>
        <taxon>IRL clade</taxon>
        <taxon>Trifolieae</taxon>
        <taxon>Trifolium</taxon>
    </lineage>
</organism>
<evidence type="ECO:0000313" key="3">
    <source>
        <dbReference type="Proteomes" id="UP000242715"/>
    </source>
</evidence>